<dbReference type="SUPFAM" id="SSF48230">
    <property type="entry name" value="Chondroitin AC/alginate lyase"/>
    <property type="match status" value="1"/>
</dbReference>
<evidence type="ECO:0000313" key="2">
    <source>
        <dbReference type="Proteomes" id="UP000032483"/>
    </source>
</evidence>
<evidence type="ECO:0000313" key="1">
    <source>
        <dbReference type="EMBL" id="KJF38476.1"/>
    </source>
</evidence>
<name>A0A0D8IW11_9FIRM</name>
<sequence>MLKQEYAQHIAEMSQRVRCEEWAELEKNKEDFFETGNTWALSWLGHLTVLDAAMYHYTGKAEWLERVKECLGIFFSVQDELVQRYEDGSLPFIYKQEDGKPIEGPSKNPLEVLEENDTDPWHFQVVETIFSFTPVLRGLYIIGRDAFTQAEWNRLETLCYAEINHIFRDCEWGRHNRATLRAIALLLFARLFPQNASAARCLKLADMLFEDSLGNWSIEDATSYLGLWVNSIAEYTQYRGVWNFRIEQILSYYCHYYTAMLLPSGGLPEFGDTRFDSGTSTCLSLGAMELMAKRHNDGVLKYAIERQFRNMVKNRTMDNGVQYERGMTNAFVWADDSIQPEEPGLLSCEVLDELVGKKAVFRDGWREDSTYLLYNYRDVGPYGKLTRDYLQNTIPVHAEKPHHGHADEQSICALCSGGAVLLRDGGYRDSFTTNGHYRADFYHNSLVMRNGRMFRENGFLEYAENIGDYLPVRTEKLFFHQFAGAEVIKTRLYDDFHNADADRHIVYLKAANAFVVVDTVHPRAAQEMTTGVMYHAEHISPVEPGVYRVQEETAEGLMHFHRYKSASRAHAQQSLCIAFAGEGVSYSMEAQRRNYRQETALSCYTSRYYGADEYYSYVSLLIPETGETKQEIEAQRARALGIVHSLRTAHTRMGRSLTVQLKADGLEYTIGIQCDDGACIEDKNLRPTYSYEVGRASYGAFETDAKFLVSDGRTYGMIDGSRVDHRGKTLFSAYPNRCNQLDFVTVLQRAGTWGSYEDVLAGQPEH</sequence>
<dbReference type="AlphaFoldDB" id="A0A0D8IW11"/>
<dbReference type="RefSeq" id="WP_050006523.1">
    <property type="nucleotide sequence ID" value="NZ_DAWBJP010000013.1"/>
</dbReference>
<dbReference type="Gene3D" id="1.50.10.100">
    <property type="entry name" value="Chondroitin AC/alginate lyase"/>
    <property type="match status" value="1"/>
</dbReference>
<proteinExistence type="predicted"/>
<dbReference type="InterPro" id="IPR008929">
    <property type="entry name" value="Chondroitin_lyas"/>
</dbReference>
<reference evidence="1" key="1">
    <citation type="submission" date="2015-02" db="EMBL/GenBank/DDBJ databases">
        <title>A novel member of the family Ruminococcaceae isolated from human feces.</title>
        <authorList>
            <person name="Shkoporov A.N."/>
            <person name="Chaplin A.V."/>
            <person name="Motuzova O.V."/>
            <person name="Kafarskaia L.I."/>
            <person name="Khokhlova E.V."/>
            <person name="Efimov B.A."/>
        </authorList>
    </citation>
    <scope>NUCLEOTIDE SEQUENCE [LARGE SCALE GENOMIC DNA]</scope>
    <source>
        <strain evidence="1">585-1</strain>
    </source>
</reference>
<protein>
    <recommendedName>
        <fullName evidence="3">Heparin-sulfate lyase N-terminal domain-containing protein</fullName>
    </recommendedName>
</protein>
<dbReference type="Proteomes" id="UP000032483">
    <property type="component" value="Unassembled WGS sequence"/>
</dbReference>
<evidence type="ECO:0008006" key="3">
    <source>
        <dbReference type="Google" id="ProtNLM"/>
    </source>
</evidence>
<accession>A0A0D8IW11</accession>
<organism evidence="1 2">
    <name type="scientific">Ruthenibacterium lactatiformans</name>
    <dbReference type="NCBI Taxonomy" id="1550024"/>
    <lineage>
        <taxon>Bacteria</taxon>
        <taxon>Bacillati</taxon>
        <taxon>Bacillota</taxon>
        <taxon>Clostridia</taxon>
        <taxon>Eubacteriales</taxon>
        <taxon>Oscillospiraceae</taxon>
        <taxon>Ruthenibacterium</taxon>
    </lineage>
</organism>
<dbReference type="GeneID" id="42858401"/>
<dbReference type="EMBL" id="JXXK01000041">
    <property type="protein sequence ID" value="KJF38476.1"/>
    <property type="molecule type" value="Genomic_DNA"/>
</dbReference>
<comment type="caution">
    <text evidence="1">The sequence shown here is derived from an EMBL/GenBank/DDBJ whole genome shotgun (WGS) entry which is preliminary data.</text>
</comment>
<gene>
    <name evidence="1" type="ORF">TQ39_17835</name>
</gene>
<keyword evidence="2" id="KW-1185">Reference proteome</keyword>
<dbReference type="Gene3D" id="2.70.98.70">
    <property type="match status" value="1"/>
</dbReference>